<gene>
    <name evidence="2" type="ORF">R3P38DRAFT_2881241</name>
</gene>
<evidence type="ECO:0000313" key="2">
    <source>
        <dbReference type="EMBL" id="KAK7044849.1"/>
    </source>
</evidence>
<dbReference type="Proteomes" id="UP001362999">
    <property type="component" value="Unassembled WGS sequence"/>
</dbReference>
<keyword evidence="3" id="KW-1185">Reference proteome</keyword>
<protein>
    <submittedName>
        <fullName evidence="2">Uncharacterized protein</fullName>
    </submittedName>
</protein>
<organism evidence="2 3">
    <name type="scientific">Favolaschia claudopus</name>
    <dbReference type="NCBI Taxonomy" id="2862362"/>
    <lineage>
        <taxon>Eukaryota</taxon>
        <taxon>Fungi</taxon>
        <taxon>Dikarya</taxon>
        <taxon>Basidiomycota</taxon>
        <taxon>Agaricomycotina</taxon>
        <taxon>Agaricomycetes</taxon>
        <taxon>Agaricomycetidae</taxon>
        <taxon>Agaricales</taxon>
        <taxon>Marasmiineae</taxon>
        <taxon>Mycenaceae</taxon>
        <taxon>Favolaschia</taxon>
    </lineage>
</organism>
<evidence type="ECO:0000313" key="3">
    <source>
        <dbReference type="Proteomes" id="UP001362999"/>
    </source>
</evidence>
<dbReference type="EMBL" id="JAWWNJ010000011">
    <property type="protein sequence ID" value="KAK7044849.1"/>
    <property type="molecule type" value="Genomic_DNA"/>
</dbReference>
<sequence>MLGQAQIAKYLDQCEGSRTAIEEVLSGYIVWKYIKGATSERVLTKLRYLTIYLRVTGRRHILETAADIFTILSLEVSRGGGRVGLLPTMSVPGKAVWNQIRRAAPSTALLATDSVYGGPGPVQAFLSITQSRPSRYNEDPMPTPYSERYFAARILLRGVPPAAMVREQHASAIATTLPPYLSREEHEQQPPYTSREYHDEEPPYTSRDSGPPLLTA</sequence>
<name>A0AAW0D0G0_9AGAR</name>
<accession>A0AAW0D0G0</accession>
<proteinExistence type="predicted"/>
<feature type="region of interest" description="Disordered" evidence="1">
    <location>
        <begin position="176"/>
        <end position="216"/>
    </location>
</feature>
<reference evidence="2 3" key="1">
    <citation type="journal article" date="2024" name="J Genomics">
        <title>Draft genome sequencing and assembly of Favolaschia claudopus CIRM-BRFM 2984 isolated from oak limbs.</title>
        <authorList>
            <person name="Navarro D."/>
            <person name="Drula E."/>
            <person name="Chaduli D."/>
            <person name="Cazenave R."/>
            <person name="Ahrendt S."/>
            <person name="Wang J."/>
            <person name="Lipzen A."/>
            <person name="Daum C."/>
            <person name="Barry K."/>
            <person name="Grigoriev I.V."/>
            <person name="Favel A."/>
            <person name="Rosso M.N."/>
            <person name="Martin F."/>
        </authorList>
    </citation>
    <scope>NUCLEOTIDE SEQUENCE [LARGE SCALE GENOMIC DNA]</scope>
    <source>
        <strain evidence="2 3">CIRM-BRFM 2984</strain>
    </source>
</reference>
<comment type="caution">
    <text evidence="2">The sequence shown here is derived from an EMBL/GenBank/DDBJ whole genome shotgun (WGS) entry which is preliminary data.</text>
</comment>
<dbReference type="AlphaFoldDB" id="A0AAW0D0G0"/>
<evidence type="ECO:0000256" key="1">
    <source>
        <dbReference type="SAM" id="MobiDB-lite"/>
    </source>
</evidence>